<evidence type="ECO:0000313" key="2">
    <source>
        <dbReference type="Proteomes" id="UP001156905"/>
    </source>
</evidence>
<name>A0ABQ6B4W5_9BRAD</name>
<gene>
    <name evidence="1" type="ORF">GCM10007857_43770</name>
</gene>
<accession>A0ABQ6B4W5</accession>
<protein>
    <submittedName>
        <fullName evidence="1">Uncharacterized protein</fullName>
    </submittedName>
</protein>
<organism evidence="1 2">
    <name type="scientific">Bradyrhizobium iriomotense</name>
    <dbReference type="NCBI Taxonomy" id="441950"/>
    <lineage>
        <taxon>Bacteria</taxon>
        <taxon>Pseudomonadati</taxon>
        <taxon>Pseudomonadota</taxon>
        <taxon>Alphaproteobacteria</taxon>
        <taxon>Hyphomicrobiales</taxon>
        <taxon>Nitrobacteraceae</taxon>
        <taxon>Bradyrhizobium</taxon>
    </lineage>
</organism>
<reference evidence="2" key="1">
    <citation type="journal article" date="2019" name="Int. J. Syst. Evol. Microbiol.">
        <title>The Global Catalogue of Microorganisms (GCM) 10K type strain sequencing project: providing services to taxonomists for standard genome sequencing and annotation.</title>
        <authorList>
            <consortium name="The Broad Institute Genomics Platform"/>
            <consortium name="The Broad Institute Genome Sequencing Center for Infectious Disease"/>
            <person name="Wu L."/>
            <person name="Ma J."/>
        </authorList>
    </citation>
    <scope>NUCLEOTIDE SEQUENCE [LARGE SCALE GENOMIC DNA]</scope>
    <source>
        <strain evidence="2">NBRC 102520</strain>
    </source>
</reference>
<proteinExistence type="predicted"/>
<comment type="caution">
    <text evidence="1">The sequence shown here is derived from an EMBL/GenBank/DDBJ whole genome shotgun (WGS) entry which is preliminary data.</text>
</comment>
<dbReference type="EMBL" id="BSOW01000015">
    <property type="protein sequence ID" value="GLR87666.1"/>
    <property type="molecule type" value="Genomic_DNA"/>
</dbReference>
<evidence type="ECO:0000313" key="1">
    <source>
        <dbReference type="EMBL" id="GLR87666.1"/>
    </source>
</evidence>
<dbReference type="PROSITE" id="PS51257">
    <property type="entry name" value="PROKAR_LIPOPROTEIN"/>
    <property type="match status" value="1"/>
</dbReference>
<dbReference type="Proteomes" id="UP001156905">
    <property type="component" value="Unassembled WGS sequence"/>
</dbReference>
<sequence length="61" mass="6856">MTNRRKQWELIGCYDCGGNVSFSAMACPHCGSREPAGPYVQSSKERRLHGIEEKNDQTLIV</sequence>
<keyword evidence="2" id="KW-1185">Reference proteome</keyword>